<sequence length="382" mass="39481">MNRRNALAFLGLAGLALAGRPALLLADSADELANQGQDALNDGNPAKALPILLEAQAKDPRNDRVEALLGRAYFQQGDARQALHHFTAAVRLNPEDTLSRIMVETISQFPQPASGAKSRETPPRRSSALAGEARAERQALLARNAPPRWDGPFRLLIDPGHGGADSGAPGEGLREADVALDLALRLARLLAAIPDGPAVSLTRTADVALPGWARAALAGYYGADLLLSVHATRLTTEPVVAGVSFHTFARTPTDALAGAAAKAESMASGRHVADLGRGGQEYFARAVRQAAGTGHTVRAAALAAVLAKSWPAGSPLPLRGVGAGPFRLLAEADAPAILVEAGFLSNTGNAALLAVPEKRQALAKALADALLAVVREPGKPGP</sequence>
<dbReference type="CDD" id="cd02696">
    <property type="entry name" value="MurNAc-LAA"/>
    <property type="match status" value="1"/>
</dbReference>
<evidence type="ECO:0000256" key="2">
    <source>
        <dbReference type="ARBA" id="ARBA00011901"/>
    </source>
</evidence>
<gene>
    <name evidence="7" type="ORF">DFW101_0758</name>
</gene>
<evidence type="ECO:0000256" key="5">
    <source>
        <dbReference type="SAM" id="SignalP"/>
    </source>
</evidence>
<dbReference type="eggNOG" id="COG0860">
    <property type="taxonomic scope" value="Bacteria"/>
</dbReference>
<evidence type="ECO:0000259" key="6">
    <source>
        <dbReference type="SMART" id="SM00646"/>
    </source>
</evidence>
<reference evidence="8" key="1">
    <citation type="journal article" date="2015" name="Genome Announc.">
        <title>High-Quality Draft Genome Sequence of Desulfovibrio carbinoliphilus FW-101-2B, an Organic Acid-Oxidizing Sulfate-Reducing Bacterium Isolated from Uranium(VI)-Contaminated Groundwater.</title>
        <authorList>
            <person name="Ramsay B.D."/>
            <person name="Hwang C."/>
            <person name="Woo H.L."/>
            <person name="Carroll S.L."/>
            <person name="Lucas S."/>
            <person name="Han J."/>
            <person name="Lapidus A.L."/>
            <person name="Cheng J.F."/>
            <person name="Goodwin L.A."/>
            <person name="Pitluck S."/>
            <person name="Peters L."/>
            <person name="Chertkov O."/>
            <person name="Held B."/>
            <person name="Detter J.C."/>
            <person name="Han C.S."/>
            <person name="Tapia R."/>
            <person name="Land M.L."/>
            <person name="Hauser L.J."/>
            <person name="Kyrpides N.C."/>
            <person name="Ivanova N.N."/>
            <person name="Mikhailova N."/>
            <person name="Pagani I."/>
            <person name="Woyke T."/>
            <person name="Arkin A.P."/>
            <person name="Dehal P."/>
            <person name="Chivian D."/>
            <person name="Criddle C.S."/>
            <person name="Wu W."/>
            <person name="Chakraborty R."/>
            <person name="Hazen T.C."/>
            <person name="Fields M.W."/>
        </authorList>
    </citation>
    <scope>NUCLEOTIDE SEQUENCE [LARGE SCALE GENOMIC DNA]</scope>
    <source>
        <strain evidence="8">FW-101-2B</strain>
    </source>
</reference>
<dbReference type="EMBL" id="CM001368">
    <property type="protein sequence ID" value="EHJ46775.1"/>
    <property type="molecule type" value="Genomic_DNA"/>
</dbReference>
<comment type="catalytic activity">
    <reaction evidence="1">
        <text>Hydrolyzes the link between N-acetylmuramoyl residues and L-amino acid residues in certain cell-wall glycopeptides.</text>
        <dbReference type="EC" id="3.5.1.28"/>
    </reaction>
</comment>
<feature type="repeat" description="TPR" evidence="4">
    <location>
        <begin position="63"/>
        <end position="96"/>
    </location>
</feature>
<protein>
    <recommendedName>
        <fullName evidence="2">N-acetylmuramoyl-L-alanine amidase</fullName>
        <ecNumber evidence="2">3.5.1.28</ecNumber>
    </recommendedName>
</protein>
<dbReference type="Gene3D" id="1.25.40.10">
    <property type="entry name" value="Tetratricopeptide repeat domain"/>
    <property type="match status" value="1"/>
</dbReference>
<dbReference type="InterPro" id="IPR011990">
    <property type="entry name" value="TPR-like_helical_dom_sf"/>
</dbReference>
<dbReference type="OrthoDB" id="5448020at2"/>
<dbReference type="EC" id="3.5.1.28" evidence="2"/>
<keyword evidence="3 7" id="KW-0378">Hydrolase</keyword>
<dbReference type="PANTHER" id="PTHR30404">
    <property type="entry name" value="N-ACETYLMURAMOYL-L-ALANINE AMIDASE"/>
    <property type="match status" value="1"/>
</dbReference>
<dbReference type="GO" id="GO:0030288">
    <property type="term" value="C:outer membrane-bounded periplasmic space"/>
    <property type="evidence" value="ECO:0007669"/>
    <property type="project" value="TreeGrafter"/>
</dbReference>
<evidence type="ECO:0000256" key="4">
    <source>
        <dbReference type="PROSITE-ProRule" id="PRU00339"/>
    </source>
</evidence>
<dbReference type="SUPFAM" id="SSF48452">
    <property type="entry name" value="TPR-like"/>
    <property type="match status" value="1"/>
</dbReference>
<feature type="domain" description="MurNAc-LAA" evidence="6">
    <location>
        <begin position="215"/>
        <end position="371"/>
    </location>
</feature>
<dbReference type="SUPFAM" id="SSF53187">
    <property type="entry name" value="Zn-dependent exopeptidases"/>
    <property type="match status" value="1"/>
</dbReference>
<dbReference type="GO" id="GO:0009253">
    <property type="term" value="P:peptidoglycan catabolic process"/>
    <property type="evidence" value="ECO:0007669"/>
    <property type="project" value="InterPro"/>
</dbReference>
<keyword evidence="5" id="KW-0732">Signal</keyword>
<keyword evidence="4" id="KW-0802">TPR repeat</keyword>
<proteinExistence type="predicted"/>
<dbReference type="Proteomes" id="UP000004662">
    <property type="component" value="Chromosome"/>
</dbReference>
<dbReference type="GO" id="GO:0008745">
    <property type="term" value="F:N-acetylmuramoyl-L-alanine amidase activity"/>
    <property type="evidence" value="ECO:0007669"/>
    <property type="project" value="UniProtKB-EC"/>
</dbReference>
<dbReference type="AlphaFoldDB" id="G7Q3Y5"/>
<evidence type="ECO:0000313" key="8">
    <source>
        <dbReference type="Proteomes" id="UP000004662"/>
    </source>
</evidence>
<feature type="chain" id="PRO_5003503170" description="N-acetylmuramoyl-L-alanine amidase" evidence="5">
    <location>
        <begin position="19"/>
        <end position="382"/>
    </location>
</feature>
<accession>G7Q3Y5</accession>
<keyword evidence="8" id="KW-1185">Reference proteome</keyword>
<dbReference type="InterPro" id="IPR019734">
    <property type="entry name" value="TPR_rpt"/>
</dbReference>
<name>G7Q3Y5_9BACT</name>
<dbReference type="HOGENOM" id="CLU_723055_0_0_7"/>
<dbReference type="RefSeq" id="WP_009180201.1">
    <property type="nucleotide sequence ID" value="NZ_CM001368.1"/>
</dbReference>
<evidence type="ECO:0000313" key="7">
    <source>
        <dbReference type="EMBL" id="EHJ46775.1"/>
    </source>
</evidence>
<organism evidence="7 8">
    <name type="scientific">Solidesulfovibrio carbinoliphilus subsp. oakridgensis</name>
    <dbReference type="NCBI Taxonomy" id="694327"/>
    <lineage>
        <taxon>Bacteria</taxon>
        <taxon>Pseudomonadati</taxon>
        <taxon>Thermodesulfobacteriota</taxon>
        <taxon>Desulfovibrionia</taxon>
        <taxon>Desulfovibrionales</taxon>
        <taxon>Desulfovibrionaceae</taxon>
        <taxon>Solidesulfovibrio</taxon>
    </lineage>
</organism>
<dbReference type="PROSITE" id="PS50005">
    <property type="entry name" value="TPR"/>
    <property type="match status" value="1"/>
</dbReference>
<dbReference type="STRING" id="694327.DFW101_0758"/>
<dbReference type="Pfam" id="PF01520">
    <property type="entry name" value="Amidase_3"/>
    <property type="match status" value="1"/>
</dbReference>
<dbReference type="InterPro" id="IPR050695">
    <property type="entry name" value="N-acetylmuramoyl_amidase_3"/>
</dbReference>
<dbReference type="Gene3D" id="3.40.630.40">
    <property type="entry name" value="Zn-dependent exopeptidases"/>
    <property type="match status" value="1"/>
</dbReference>
<dbReference type="InterPro" id="IPR002508">
    <property type="entry name" value="MurNAc-LAA_cat"/>
</dbReference>
<dbReference type="SMART" id="SM00028">
    <property type="entry name" value="TPR"/>
    <property type="match status" value="2"/>
</dbReference>
<evidence type="ECO:0000256" key="3">
    <source>
        <dbReference type="ARBA" id="ARBA00022801"/>
    </source>
</evidence>
<dbReference type="SMART" id="SM00646">
    <property type="entry name" value="Ami_3"/>
    <property type="match status" value="1"/>
</dbReference>
<feature type="signal peptide" evidence="5">
    <location>
        <begin position="1"/>
        <end position="18"/>
    </location>
</feature>
<dbReference type="Pfam" id="PF14559">
    <property type="entry name" value="TPR_19"/>
    <property type="match status" value="1"/>
</dbReference>
<dbReference type="PANTHER" id="PTHR30404:SF0">
    <property type="entry name" value="N-ACETYLMURAMOYL-L-ALANINE AMIDASE AMIC"/>
    <property type="match status" value="1"/>
</dbReference>
<evidence type="ECO:0000256" key="1">
    <source>
        <dbReference type="ARBA" id="ARBA00001561"/>
    </source>
</evidence>